<evidence type="ECO:0000256" key="1">
    <source>
        <dbReference type="SAM" id="Phobius"/>
    </source>
</evidence>
<protein>
    <submittedName>
        <fullName evidence="2">Uncharacterized protein</fullName>
    </submittedName>
</protein>
<comment type="caution">
    <text evidence="2">The sequence shown here is derived from an EMBL/GenBank/DDBJ whole genome shotgun (WGS) entry which is preliminary data.</text>
</comment>
<reference evidence="2 3" key="1">
    <citation type="submission" date="2020-08" db="EMBL/GenBank/DDBJ databases">
        <title>A Genomic Blueprint of the Chicken Gut Microbiome.</title>
        <authorList>
            <person name="Gilroy R."/>
            <person name="Ravi A."/>
            <person name="Getino M."/>
            <person name="Pursley I."/>
            <person name="Horton D.L."/>
            <person name="Alikhan N.-F."/>
            <person name="Baker D."/>
            <person name="Gharbi K."/>
            <person name="Hall N."/>
            <person name="Watson M."/>
            <person name="Adriaenssens E.M."/>
            <person name="Foster-Nyarko E."/>
            <person name="Jarju S."/>
            <person name="Secka A."/>
            <person name="Antonio M."/>
            <person name="Oren A."/>
            <person name="Chaudhuri R."/>
            <person name="La Ragione R.M."/>
            <person name="Hildebrand F."/>
            <person name="Pallen M.J."/>
        </authorList>
    </citation>
    <scope>NUCLEOTIDE SEQUENCE [LARGE SCALE GENOMIC DNA]</scope>
    <source>
        <strain evidence="2 3">Sa3CUA8</strain>
    </source>
</reference>
<name>A0ABR8PHQ2_9BACL</name>
<evidence type="ECO:0000313" key="3">
    <source>
        <dbReference type="Proteomes" id="UP000659496"/>
    </source>
</evidence>
<dbReference type="EMBL" id="JACSQY010000002">
    <property type="protein sequence ID" value="MBD7907696.1"/>
    <property type="molecule type" value="Genomic_DNA"/>
</dbReference>
<keyword evidence="1" id="KW-0812">Transmembrane</keyword>
<feature type="transmembrane region" description="Helical" evidence="1">
    <location>
        <begin position="6"/>
        <end position="26"/>
    </location>
</feature>
<sequence>MLPRKILAASLSGMLFCILLGFFLPNPFGESIPSISQYFGSVLLSISGYLLFGIPLILVYGITCSIISEKIAIFLSEKVKFNRSDFFLSGLLHASFGLVFSGYGLVASLLFFAVDRVIKNRNVHVSRKRLIQALVLPIAVYLLCLGTLAAADFFGGGWKDLLV</sequence>
<feature type="transmembrane region" description="Helical" evidence="1">
    <location>
        <begin position="88"/>
        <end position="112"/>
    </location>
</feature>
<evidence type="ECO:0000313" key="2">
    <source>
        <dbReference type="EMBL" id="MBD7907696.1"/>
    </source>
</evidence>
<dbReference type="RefSeq" id="WP_191688824.1">
    <property type="nucleotide sequence ID" value="NZ_JACSQY010000002.1"/>
</dbReference>
<proteinExistence type="predicted"/>
<keyword evidence="3" id="KW-1185">Reference proteome</keyword>
<feature type="transmembrane region" description="Helical" evidence="1">
    <location>
        <begin position="133"/>
        <end position="154"/>
    </location>
</feature>
<feature type="transmembrane region" description="Helical" evidence="1">
    <location>
        <begin position="38"/>
        <end position="68"/>
    </location>
</feature>
<keyword evidence="1" id="KW-1133">Transmembrane helix</keyword>
<organism evidence="2 3">
    <name type="scientific">Sporosarcina gallistercoris</name>
    <dbReference type="NCBI Taxonomy" id="2762245"/>
    <lineage>
        <taxon>Bacteria</taxon>
        <taxon>Bacillati</taxon>
        <taxon>Bacillota</taxon>
        <taxon>Bacilli</taxon>
        <taxon>Bacillales</taxon>
        <taxon>Caryophanaceae</taxon>
        <taxon>Sporosarcina</taxon>
    </lineage>
</organism>
<dbReference type="Proteomes" id="UP000659496">
    <property type="component" value="Unassembled WGS sequence"/>
</dbReference>
<keyword evidence="1" id="KW-0472">Membrane</keyword>
<gene>
    <name evidence="2" type="ORF">H9659_05015</name>
</gene>
<accession>A0ABR8PHQ2</accession>